<dbReference type="InParanoid" id="A0A330L2K5"/>
<accession>A0A330L2K5</accession>
<evidence type="ECO:0000313" key="1">
    <source>
        <dbReference type="EMBL" id="SPP63874.1"/>
    </source>
</evidence>
<keyword evidence="2" id="KW-1185">Reference proteome</keyword>
<evidence type="ECO:0000313" key="2">
    <source>
        <dbReference type="Proteomes" id="UP000248168"/>
    </source>
</evidence>
<proteinExistence type="predicted"/>
<dbReference type="AlphaFoldDB" id="A0A330L2K5"/>
<organism evidence="1 2">
    <name type="scientific">Nitrospira lenta</name>
    <dbReference type="NCBI Taxonomy" id="1436998"/>
    <lineage>
        <taxon>Bacteria</taxon>
        <taxon>Pseudomonadati</taxon>
        <taxon>Nitrospirota</taxon>
        <taxon>Nitrospiria</taxon>
        <taxon>Nitrospirales</taxon>
        <taxon>Nitrospiraceae</taxon>
        <taxon>Nitrospira</taxon>
    </lineage>
</organism>
<name>A0A330L2K5_9BACT</name>
<reference evidence="2" key="1">
    <citation type="submission" date="2018-04" db="EMBL/GenBank/DDBJ databases">
        <authorList>
            <person name="Lucker S."/>
            <person name="Sakoula D."/>
        </authorList>
    </citation>
    <scope>NUCLEOTIDE SEQUENCE [LARGE SCALE GENOMIC DNA]</scope>
</reference>
<dbReference type="EMBL" id="OUNR01000001">
    <property type="protein sequence ID" value="SPP63874.1"/>
    <property type="molecule type" value="Genomic_DNA"/>
</dbReference>
<sequence length="201" mass="21737">MGGDQNRFALQYVWLDLALIVGEHPLRRILQAFSPGRAHIKAPAPDLDLVVTELLGRFGFVQPLQLPIHPLIQRLVLLDRNICLSASLKRQAQSFIGPGQHRAKCSVEGKAAQFIAGILGFLDAARGQRDIDPTGEPIFQIPLRFTVTQQDQASHSHLLCSGSQVSVSKNTGSAGQVKPLLSSGTSSTMPLYSLHSGTDDP</sequence>
<gene>
    <name evidence="1" type="ORF">NITLEN_10960</name>
</gene>
<protein>
    <submittedName>
        <fullName evidence="1">Uncharacterized protein</fullName>
    </submittedName>
</protein>
<dbReference type="Proteomes" id="UP000248168">
    <property type="component" value="Unassembled WGS sequence"/>
</dbReference>